<dbReference type="Gene3D" id="3.90.75.20">
    <property type="match status" value="1"/>
</dbReference>
<dbReference type="Pfam" id="PF13392">
    <property type="entry name" value="HNH_3"/>
    <property type="match status" value="1"/>
</dbReference>
<evidence type="ECO:0000313" key="4">
    <source>
        <dbReference type="Proteomes" id="UP000448877"/>
    </source>
</evidence>
<dbReference type="Proteomes" id="UP000448877">
    <property type="component" value="Unassembled WGS sequence"/>
</dbReference>
<feature type="domain" description="NUMOD4" evidence="1">
    <location>
        <begin position="5"/>
        <end position="61"/>
    </location>
</feature>
<evidence type="ECO:0000259" key="2">
    <source>
        <dbReference type="Pfam" id="PF13392"/>
    </source>
</evidence>
<dbReference type="Pfam" id="PF07463">
    <property type="entry name" value="NUMOD4"/>
    <property type="match status" value="1"/>
</dbReference>
<dbReference type="Gene3D" id="1.10.10.10">
    <property type="entry name" value="Winged helix-like DNA-binding domain superfamily/Winged helix DNA-binding domain"/>
    <property type="match status" value="1"/>
</dbReference>
<evidence type="ECO:0008006" key="5">
    <source>
        <dbReference type="Google" id="ProtNLM"/>
    </source>
</evidence>
<dbReference type="EMBL" id="VVYV01000026">
    <property type="protein sequence ID" value="KAA5416576.1"/>
    <property type="molecule type" value="Genomic_DNA"/>
</dbReference>
<protein>
    <recommendedName>
        <fullName evidence="5">HNH endonuclease</fullName>
    </recommendedName>
</protein>
<feature type="domain" description="HNH nuclease" evidence="2">
    <location>
        <begin position="71"/>
        <end position="113"/>
    </location>
</feature>
<dbReference type="AlphaFoldDB" id="A0A642PUK1"/>
<dbReference type="InterPro" id="IPR036388">
    <property type="entry name" value="WH-like_DNA-bd_sf"/>
</dbReference>
<name>A0A642PUK1_9BACE</name>
<gene>
    <name evidence="3" type="ORF">F2Y81_15590</name>
</gene>
<comment type="caution">
    <text evidence="3">The sequence shown here is derived from an EMBL/GenBank/DDBJ whole genome shotgun (WGS) entry which is preliminary data.</text>
</comment>
<dbReference type="SUPFAM" id="SSF54060">
    <property type="entry name" value="His-Me finger endonucleases"/>
    <property type="match status" value="1"/>
</dbReference>
<dbReference type="SUPFAM" id="SSF64496">
    <property type="entry name" value="DNA-binding domain of intron-encoded endonucleases"/>
    <property type="match status" value="1"/>
</dbReference>
<reference evidence="3 4" key="1">
    <citation type="journal article" date="2019" name="Nat. Med.">
        <title>A library of human gut bacterial isolates paired with longitudinal multiomics data enables mechanistic microbiome research.</title>
        <authorList>
            <person name="Poyet M."/>
            <person name="Groussin M."/>
            <person name="Gibbons S.M."/>
            <person name="Avila-Pacheco J."/>
            <person name="Jiang X."/>
            <person name="Kearney S.M."/>
            <person name="Perrotta A.R."/>
            <person name="Berdy B."/>
            <person name="Zhao S."/>
            <person name="Lieberman T.D."/>
            <person name="Swanson P.K."/>
            <person name="Smith M."/>
            <person name="Roesemann S."/>
            <person name="Alexander J.E."/>
            <person name="Rich S.A."/>
            <person name="Livny J."/>
            <person name="Vlamakis H."/>
            <person name="Clish C."/>
            <person name="Bullock K."/>
            <person name="Deik A."/>
            <person name="Scott J."/>
            <person name="Pierce K.A."/>
            <person name="Xavier R.J."/>
            <person name="Alm E.J."/>
        </authorList>
    </citation>
    <scope>NUCLEOTIDE SEQUENCE [LARGE SCALE GENOMIC DNA]</scope>
    <source>
        <strain evidence="3 4">BIOML-A6</strain>
    </source>
</reference>
<sequence>MIMDEIWKDIEEYEGLYQVSNLGRVKSLERYRKGKRGALTFCKERILIDRVGNSGYSQICLCKNNIKKLLLVHRLVAKAHVPNESNLPCVDHINGIRTDNKAINLRWCTTKENLNFDLARKNISQSNRASKKCKEHIKSLHKSCCKEIVIVFSDGSIKEYNSARAAEKDGFNHSLIAACCRGKQKTTRGCKCYYKTDYYGNNT</sequence>
<dbReference type="InterPro" id="IPR003615">
    <property type="entry name" value="HNH_nuc"/>
</dbReference>
<dbReference type="InterPro" id="IPR010902">
    <property type="entry name" value="NUMOD4"/>
</dbReference>
<dbReference type="GO" id="GO:0016788">
    <property type="term" value="F:hydrolase activity, acting on ester bonds"/>
    <property type="evidence" value="ECO:0007669"/>
    <property type="project" value="InterPro"/>
</dbReference>
<evidence type="ECO:0000313" key="3">
    <source>
        <dbReference type="EMBL" id="KAA5416576.1"/>
    </source>
</evidence>
<organism evidence="3 4">
    <name type="scientific">Bacteroides cellulosilyticus</name>
    <dbReference type="NCBI Taxonomy" id="246787"/>
    <lineage>
        <taxon>Bacteria</taxon>
        <taxon>Pseudomonadati</taxon>
        <taxon>Bacteroidota</taxon>
        <taxon>Bacteroidia</taxon>
        <taxon>Bacteroidales</taxon>
        <taxon>Bacteroidaceae</taxon>
        <taxon>Bacteroides</taxon>
    </lineage>
</organism>
<proteinExistence type="predicted"/>
<accession>A0A642PUK1</accession>
<evidence type="ECO:0000259" key="1">
    <source>
        <dbReference type="Pfam" id="PF07463"/>
    </source>
</evidence>
<dbReference type="InterPro" id="IPR044925">
    <property type="entry name" value="His-Me_finger_sf"/>
</dbReference>